<feature type="region of interest" description="Disordered" evidence="1">
    <location>
        <begin position="137"/>
        <end position="164"/>
    </location>
</feature>
<evidence type="ECO:0000256" key="1">
    <source>
        <dbReference type="SAM" id="MobiDB-lite"/>
    </source>
</evidence>
<comment type="caution">
    <text evidence="3">The sequence shown here is derived from an EMBL/GenBank/DDBJ whole genome shotgun (WGS) entry which is preliminary data.</text>
</comment>
<evidence type="ECO:0008006" key="5">
    <source>
        <dbReference type="Google" id="ProtNLM"/>
    </source>
</evidence>
<evidence type="ECO:0000313" key="3">
    <source>
        <dbReference type="EMBL" id="KAK7513197.1"/>
    </source>
</evidence>
<keyword evidence="4" id="KW-1185">Reference proteome</keyword>
<organism evidence="3 4">
    <name type="scientific">Phyllosticta citriasiana</name>
    <dbReference type="NCBI Taxonomy" id="595635"/>
    <lineage>
        <taxon>Eukaryota</taxon>
        <taxon>Fungi</taxon>
        <taxon>Dikarya</taxon>
        <taxon>Ascomycota</taxon>
        <taxon>Pezizomycotina</taxon>
        <taxon>Dothideomycetes</taxon>
        <taxon>Dothideomycetes incertae sedis</taxon>
        <taxon>Botryosphaeriales</taxon>
        <taxon>Phyllostictaceae</taxon>
        <taxon>Phyllosticta</taxon>
    </lineage>
</organism>
<name>A0ABR1KEL1_9PEZI</name>
<gene>
    <name evidence="3" type="ORF">IWZ03DRAFT_47957</name>
</gene>
<proteinExistence type="predicted"/>
<feature type="signal peptide" evidence="2">
    <location>
        <begin position="1"/>
        <end position="18"/>
    </location>
</feature>
<evidence type="ECO:0000313" key="4">
    <source>
        <dbReference type="Proteomes" id="UP001363622"/>
    </source>
</evidence>
<accession>A0ABR1KEL1</accession>
<dbReference type="Proteomes" id="UP001363622">
    <property type="component" value="Unassembled WGS sequence"/>
</dbReference>
<keyword evidence="2" id="KW-0732">Signal</keyword>
<dbReference type="EMBL" id="JBBPHU010000010">
    <property type="protein sequence ID" value="KAK7513197.1"/>
    <property type="molecule type" value="Genomic_DNA"/>
</dbReference>
<sequence length="178" mass="19782">MFALRLVVSLVDSQASMAEACVGCDNCTDKAVLAIGLLQHRDKPRLAPLQILERRVMSTAGRRSVVETGIKASIPSVHCRVHFIRSKTPSCSGLWNSPELFLLPRNSSGTKCHLYPPTGPSRSRITASHERIRQTLSPVGHRRRLRLGPQRAPNESDPSPIVAPTWSKQFQEMVARRQ</sequence>
<feature type="chain" id="PRO_5045200852" description="Secreted protein" evidence="2">
    <location>
        <begin position="19"/>
        <end position="178"/>
    </location>
</feature>
<evidence type="ECO:0000256" key="2">
    <source>
        <dbReference type="SAM" id="SignalP"/>
    </source>
</evidence>
<reference evidence="3 4" key="1">
    <citation type="submission" date="2024-04" db="EMBL/GenBank/DDBJ databases">
        <title>Phyllosticta paracitricarpa is synonymous to the EU quarantine fungus P. citricarpa based on phylogenomic analyses.</title>
        <authorList>
            <consortium name="Lawrence Berkeley National Laboratory"/>
            <person name="Van Ingen-Buijs V.A."/>
            <person name="Van Westerhoven A.C."/>
            <person name="Haridas S."/>
            <person name="Skiadas P."/>
            <person name="Martin F."/>
            <person name="Groenewald J.Z."/>
            <person name="Crous P.W."/>
            <person name="Seidl M.F."/>
        </authorList>
    </citation>
    <scope>NUCLEOTIDE SEQUENCE [LARGE SCALE GENOMIC DNA]</scope>
    <source>
        <strain evidence="3 4">CBS 123371</strain>
    </source>
</reference>
<protein>
    <recommendedName>
        <fullName evidence="5">Secreted protein</fullName>
    </recommendedName>
</protein>